<evidence type="ECO:0000313" key="8">
    <source>
        <dbReference type="EMBL" id="RWR84167.1"/>
    </source>
</evidence>
<feature type="transmembrane region" description="Helical" evidence="6">
    <location>
        <begin position="307"/>
        <end position="326"/>
    </location>
</feature>
<dbReference type="PANTHER" id="PTHR31218">
    <property type="entry name" value="WAT1-RELATED PROTEIN"/>
    <property type="match status" value="1"/>
</dbReference>
<keyword evidence="4 6" id="KW-1133">Transmembrane helix</keyword>
<dbReference type="OrthoDB" id="1728340at2759"/>
<sequence>MESQGSCVSFLGVLKRLKPYIAMVSLQFGYAGLHIVTSLSLKGGLNHYVLTVYRHAVAVLVIGPFALVLERKVRPKLRLSTFLKIMVLGLLEPVIDQNLYYVGLTYTSATFASALYNILPAITFVLAILVRIEKIKIKKLSSQAKLVGTLLTVTGALVMTLYQGPILNGAHHETTQSGSRHNWAKGTLMLICSCTGWSCFFILQSFTLKEYPAELSLTSMICTMGMIEGAAASLVMNRNVANAWSIGWDTRLLAPVYAGIVNSGIAYCVQGVVMKERGPVFVTAFNPLCMVIVAVLGTIILNEEINLGRVIGAIIIVAGLYSVVWGKSKDPIVQTPSSPKKMKGTPELPMTDISKATSNDILPADVVKVEIPTNESMLQK</sequence>
<feature type="transmembrane region" description="Helical" evidence="6">
    <location>
        <begin position="81"/>
        <end position="102"/>
    </location>
</feature>
<comment type="similarity">
    <text evidence="2 6">Belongs to the drug/metabolite transporter (DMT) superfamily. Plant drug/metabolite exporter (P-DME) (TC 2.A.7.4) family.</text>
</comment>
<evidence type="ECO:0000256" key="6">
    <source>
        <dbReference type="RuleBase" id="RU363077"/>
    </source>
</evidence>
<accession>A0A443P077</accession>
<feature type="transmembrane region" description="Helical" evidence="6">
    <location>
        <begin position="20"/>
        <end position="40"/>
    </location>
</feature>
<feature type="transmembrane region" description="Helical" evidence="6">
    <location>
        <begin position="52"/>
        <end position="69"/>
    </location>
</feature>
<feature type="transmembrane region" description="Helical" evidence="6">
    <location>
        <begin position="144"/>
        <end position="163"/>
    </location>
</feature>
<keyword evidence="5 6" id="KW-0472">Membrane</keyword>
<dbReference type="InterPro" id="IPR037185">
    <property type="entry name" value="EmrE-like"/>
</dbReference>
<feature type="domain" description="EamA" evidence="7">
    <location>
        <begin position="20"/>
        <end position="160"/>
    </location>
</feature>
<evidence type="ECO:0000256" key="5">
    <source>
        <dbReference type="ARBA" id="ARBA00023136"/>
    </source>
</evidence>
<protein>
    <recommendedName>
        <fullName evidence="6">WAT1-related protein</fullName>
    </recommendedName>
</protein>
<feature type="transmembrane region" description="Helical" evidence="6">
    <location>
        <begin position="215"/>
        <end position="236"/>
    </location>
</feature>
<dbReference type="InterPro" id="IPR000620">
    <property type="entry name" value="EamA_dom"/>
</dbReference>
<reference evidence="8 9" key="1">
    <citation type="journal article" date="2019" name="Nat. Plants">
        <title>Stout camphor tree genome fills gaps in understanding of flowering plant genome evolution.</title>
        <authorList>
            <person name="Chaw S.M."/>
            <person name="Liu Y.C."/>
            <person name="Wu Y.W."/>
            <person name="Wang H.Y."/>
            <person name="Lin C.I."/>
            <person name="Wu C.S."/>
            <person name="Ke H.M."/>
            <person name="Chang L.Y."/>
            <person name="Hsu C.Y."/>
            <person name="Yang H.T."/>
            <person name="Sudianto E."/>
            <person name="Hsu M.H."/>
            <person name="Wu K.P."/>
            <person name="Wang L.N."/>
            <person name="Leebens-Mack J.H."/>
            <person name="Tsai I.J."/>
        </authorList>
    </citation>
    <scope>NUCLEOTIDE SEQUENCE [LARGE SCALE GENOMIC DNA]</scope>
    <source>
        <strain evidence="9">cv. Chaw 1501</strain>
        <tissue evidence="8">Young leaves</tissue>
    </source>
</reference>
<feature type="transmembrane region" description="Helical" evidence="6">
    <location>
        <begin position="114"/>
        <end position="132"/>
    </location>
</feature>
<keyword evidence="9" id="KW-1185">Reference proteome</keyword>
<feature type="domain" description="EamA" evidence="7">
    <location>
        <begin position="185"/>
        <end position="324"/>
    </location>
</feature>
<proteinExistence type="inferred from homology"/>
<dbReference type="Pfam" id="PF00892">
    <property type="entry name" value="EamA"/>
    <property type="match status" value="2"/>
</dbReference>
<evidence type="ECO:0000256" key="4">
    <source>
        <dbReference type="ARBA" id="ARBA00022989"/>
    </source>
</evidence>
<comment type="caution">
    <text evidence="8">The sequence shown here is derived from an EMBL/GenBank/DDBJ whole genome shotgun (WGS) entry which is preliminary data.</text>
</comment>
<dbReference type="AlphaFoldDB" id="A0A443P077"/>
<feature type="transmembrane region" description="Helical" evidence="6">
    <location>
        <begin position="280"/>
        <end position="301"/>
    </location>
</feature>
<evidence type="ECO:0000256" key="1">
    <source>
        <dbReference type="ARBA" id="ARBA00004141"/>
    </source>
</evidence>
<evidence type="ECO:0000259" key="7">
    <source>
        <dbReference type="Pfam" id="PF00892"/>
    </source>
</evidence>
<evidence type="ECO:0000256" key="3">
    <source>
        <dbReference type="ARBA" id="ARBA00022692"/>
    </source>
</evidence>
<keyword evidence="3 6" id="KW-0812">Transmembrane</keyword>
<organism evidence="8 9">
    <name type="scientific">Cinnamomum micranthum f. kanehirae</name>
    <dbReference type="NCBI Taxonomy" id="337451"/>
    <lineage>
        <taxon>Eukaryota</taxon>
        <taxon>Viridiplantae</taxon>
        <taxon>Streptophyta</taxon>
        <taxon>Embryophyta</taxon>
        <taxon>Tracheophyta</taxon>
        <taxon>Spermatophyta</taxon>
        <taxon>Magnoliopsida</taxon>
        <taxon>Magnoliidae</taxon>
        <taxon>Laurales</taxon>
        <taxon>Lauraceae</taxon>
        <taxon>Cinnamomum</taxon>
    </lineage>
</organism>
<dbReference type="Proteomes" id="UP000283530">
    <property type="component" value="Unassembled WGS sequence"/>
</dbReference>
<dbReference type="InterPro" id="IPR030184">
    <property type="entry name" value="WAT1-related"/>
</dbReference>
<feature type="transmembrane region" description="Helical" evidence="6">
    <location>
        <begin position="183"/>
        <end position="203"/>
    </location>
</feature>
<evidence type="ECO:0000256" key="2">
    <source>
        <dbReference type="ARBA" id="ARBA00007635"/>
    </source>
</evidence>
<feature type="transmembrane region" description="Helical" evidence="6">
    <location>
        <begin position="256"/>
        <end position="273"/>
    </location>
</feature>
<gene>
    <name evidence="8" type="ORF">CKAN_01295700</name>
</gene>
<evidence type="ECO:0000313" key="9">
    <source>
        <dbReference type="Proteomes" id="UP000283530"/>
    </source>
</evidence>
<dbReference type="GO" id="GO:0022857">
    <property type="term" value="F:transmembrane transporter activity"/>
    <property type="evidence" value="ECO:0007669"/>
    <property type="project" value="InterPro"/>
</dbReference>
<name>A0A443P077_9MAGN</name>
<dbReference type="SUPFAM" id="SSF103481">
    <property type="entry name" value="Multidrug resistance efflux transporter EmrE"/>
    <property type="match status" value="2"/>
</dbReference>
<comment type="subcellular location">
    <subcellularLocation>
        <location evidence="1 6">Membrane</location>
        <topology evidence="1 6">Multi-pass membrane protein</topology>
    </subcellularLocation>
</comment>
<dbReference type="GO" id="GO:0016020">
    <property type="term" value="C:membrane"/>
    <property type="evidence" value="ECO:0007669"/>
    <property type="project" value="UniProtKB-SubCell"/>
</dbReference>
<dbReference type="EMBL" id="QPKB01000005">
    <property type="protein sequence ID" value="RWR84167.1"/>
    <property type="molecule type" value="Genomic_DNA"/>
</dbReference>